<gene>
    <name evidence="1" type="ORF">EVAR_85724_1</name>
</gene>
<evidence type="ECO:0000313" key="2">
    <source>
        <dbReference type="Proteomes" id="UP000299102"/>
    </source>
</evidence>
<accession>A0A4C1Y217</accession>
<dbReference type="AlphaFoldDB" id="A0A4C1Y217"/>
<name>A0A4C1Y217_EUMVA</name>
<proteinExistence type="predicted"/>
<evidence type="ECO:0000313" key="1">
    <source>
        <dbReference type="EMBL" id="GBP69956.1"/>
    </source>
</evidence>
<sequence>MERYSDANNPKDLPNTLYLTYTPVEKESLITQGIEKREGTRVLTIHEVQVLTSEGTVILRIVVKHIIYDNVSHGVVAIMRHTVSCVYHRDNGEDAIGRFIKRAASENKIKDNYAKMVIRNMDKRIMIVFA</sequence>
<dbReference type="EMBL" id="BGZK01001057">
    <property type="protein sequence ID" value="GBP69956.1"/>
    <property type="molecule type" value="Genomic_DNA"/>
</dbReference>
<dbReference type="Proteomes" id="UP000299102">
    <property type="component" value="Unassembled WGS sequence"/>
</dbReference>
<keyword evidence="2" id="KW-1185">Reference proteome</keyword>
<protein>
    <submittedName>
        <fullName evidence="1">Uncharacterized protein</fullName>
    </submittedName>
</protein>
<dbReference type="OrthoDB" id="9995375at2759"/>
<comment type="caution">
    <text evidence="1">The sequence shown here is derived from an EMBL/GenBank/DDBJ whole genome shotgun (WGS) entry which is preliminary data.</text>
</comment>
<dbReference type="Gene3D" id="3.40.50.300">
    <property type="entry name" value="P-loop containing nucleotide triphosphate hydrolases"/>
    <property type="match status" value="1"/>
</dbReference>
<organism evidence="1 2">
    <name type="scientific">Eumeta variegata</name>
    <name type="common">Bagworm moth</name>
    <name type="synonym">Eumeta japonica</name>
    <dbReference type="NCBI Taxonomy" id="151549"/>
    <lineage>
        <taxon>Eukaryota</taxon>
        <taxon>Metazoa</taxon>
        <taxon>Ecdysozoa</taxon>
        <taxon>Arthropoda</taxon>
        <taxon>Hexapoda</taxon>
        <taxon>Insecta</taxon>
        <taxon>Pterygota</taxon>
        <taxon>Neoptera</taxon>
        <taxon>Endopterygota</taxon>
        <taxon>Lepidoptera</taxon>
        <taxon>Glossata</taxon>
        <taxon>Ditrysia</taxon>
        <taxon>Tineoidea</taxon>
        <taxon>Psychidae</taxon>
        <taxon>Oiketicinae</taxon>
        <taxon>Eumeta</taxon>
    </lineage>
</organism>
<dbReference type="InterPro" id="IPR027417">
    <property type="entry name" value="P-loop_NTPase"/>
</dbReference>
<reference evidence="1 2" key="1">
    <citation type="journal article" date="2019" name="Commun. Biol.">
        <title>The bagworm genome reveals a unique fibroin gene that provides high tensile strength.</title>
        <authorList>
            <person name="Kono N."/>
            <person name="Nakamura H."/>
            <person name="Ohtoshi R."/>
            <person name="Tomita M."/>
            <person name="Numata K."/>
            <person name="Arakawa K."/>
        </authorList>
    </citation>
    <scope>NUCLEOTIDE SEQUENCE [LARGE SCALE GENOMIC DNA]</scope>
</reference>